<dbReference type="SUPFAM" id="SSF52540">
    <property type="entry name" value="P-loop containing nucleoside triphosphate hydrolases"/>
    <property type="match status" value="1"/>
</dbReference>
<name>A0A930H4I4_9FIRM</name>
<dbReference type="GO" id="GO:0005524">
    <property type="term" value="F:ATP binding"/>
    <property type="evidence" value="ECO:0007669"/>
    <property type="project" value="UniProtKB-KW"/>
</dbReference>
<keyword evidence="1" id="KW-0547">Nucleotide-binding</keyword>
<evidence type="ECO:0000313" key="4">
    <source>
        <dbReference type="EMBL" id="MBF1305303.1"/>
    </source>
</evidence>
<dbReference type="PROSITE" id="PS00211">
    <property type="entry name" value="ABC_TRANSPORTER_1"/>
    <property type="match status" value="1"/>
</dbReference>
<organism evidence="4 5">
    <name type="scientific">Oribacterium sinus</name>
    <dbReference type="NCBI Taxonomy" id="237576"/>
    <lineage>
        <taxon>Bacteria</taxon>
        <taxon>Bacillati</taxon>
        <taxon>Bacillota</taxon>
        <taxon>Clostridia</taxon>
        <taxon>Lachnospirales</taxon>
        <taxon>Lachnospiraceae</taxon>
        <taxon>Oribacterium</taxon>
    </lineage>
</organism>
<evidence type="ECO:0000313" key="5">
    <source>
        <dbReference type="Proteomes" id="UP000780721"/>
    </source>
</evidence>
<dbReference type="PANTHER" id="PTHR24221">
    <property type="entry name" value="ATP-BINDING CASSETTE SUB-FAMILY B"/>
    <property type="match status" value="1"/>
</dbReference>
<keyword evidence="2 4" id="KW-0067">ATP-binding</keyword>
<sequence length="243" mass="27011">GNNMAKPVIETQHLYKRFGQVTALEDINIQIAEGEFVSIMGASGSGKTTLFNLLSKYSDDYNGEILFDGIELRELSYSSILNIISIIHQNVFVFNDTIYNNITLYKKIPDEMFNSVIQQSGLSSFLVLHGKDYLCGANGINLSGGEKQRISIARALLRGTPILLMDEATSALDKKNSHEITSSVLKMSDVTALIITHRLEESLLKKYDGIFVLNHGHLAEFGTFNQLMENKGLLYSLIRVAQS</sequence>
<dbReference type="AlphaFoldDB" id="A0A930H4I4"/>
<dbReference type="InterPro" id="IPR003593">
    <property type="entry name" value="AAA+_ATPase"/>
</dbReference>
<reference evidence="4" key="1">
    <citation type="submission" date="2020-04" db="EMBL/GenBank/DDBJ databases">
        <title>Deep metagenomics examines the oral microbiome during advanced dental caries in children, revealing novel taxa and co-occurrences with host molecules.</title>
        <authorList>
            <person name="Baker J.L."/>
            <person name="Morton J.T."/>
            <person name="Dinis M."/>
            <person name="Alvarez R."/>
            <person name="Tran N.C."/>
            <person name="Knight R."/>
            <person name="Edlund A."/>
        </authorList>
    </citation>
    <scope>NUCLEOTIDE SEQUENCE</scope>
    <source>
        <strain evidence="4">JCVI_48_bin.5</strain>
    </source>
</reference>
<dbReference type="Gene3D" id="3.40.50.300">
    <property type="entry name" value="P-loop containing nucleotide triphosphate hydrolases"/>
    <property type="match status" value="1"/>
</dbReference>
<evidence type="ECO:0000256" key="1">
    <source>
        <dbReference type="ARBA" id="ARBA00022741"/>
    </source>
</evidence>
<evidence type="ECO:0000259" key="3">
    <source>
        <dbReference type="PROSITE" id="PS50893"/>
    </source>
</evidence>
<feature type="non-terminal residue" evidence="4">
    <location>
        <position position="1"/>
    </location>
</feature>
<accession>A0A930H4I4</accession>
<feature type="domain" description="ABC transporter" evidence="3">
    <location>
        <begin position="9"/>
        <end position="240"/>
    </location>
</feature>
<dbReference type="InterPro" id="IPR017871">
    <property type="entry name" value="ABC_transporter-like_CS"/>
</dbReference>
<dbReference type="PROSITE" id="PS50893">
    <property type="entry name" value="ABC_TRANSPORTER_2"/>
    <property type="match status" value="1"/>
</dbReference>
<dbReference type="Pfam" id="PF00005">
    <property type="entry name" value="ABC_tran"/>
    <property type="match status" value="1"/>
</dbReference>
<gene>
    <name evidence="4" type="ORF">HXM91_05560</name>
</gene>
<dbReference type="EMBL" id="JABZRB010000138">
    <property type="protein sequence ID" value="MBF1305303.1"/>
    <property type="molecule type" value="Genomic_DNA"/>
</dbReference>
<proteinExistence type="predicted"/>
<dbReference type="GO" id="GO:0016887">
    <property type="term" value="F:ATP hydrolysis activity"/>
    <property type="evidence" value="ECO:0007669"/>
    <property type="project" value="InterPro"/>
</dbReference>
<dbReference type="InterPro" id="IPR027417">
    <property type="entry name" value="P-loop_NTPase"/>
</dbReference>
<protein>
    <submittedName>
        <fullName evidence="4">ATP-binding cassette domain-containing protein</fullName>
    </submittedName>
</protein>
<dbReference type="SMART" id="SM00382">
    <property type="entry name" value="AAA"/>
    <property type="match status" value="1"/>
</dbReference>
<dbReference type="GO" id="GO:0034040">
    <property type="term" value="F:ATPase-coupled lipid transmembrane transporter activity"/>
    <property type="evidence" value="ECO:0007669"/>
    <property type="project" value="TreeGrafter"/>
</dbReference>
<comment type="caution">
    <text evidence="4">The sequence shown here is derived from an EMBL/GenBank/DDBJ whole genome shotgun (WGS) entry which is preliminary data.</text>
</comment>
<dbReference type="PANTHER" id="PTHR24221:SF654">
    <property type="entry name" value="ATP-BINDING CASSETTE SUB-FAMILY B MEMBER 6"/>
    <property type="match status" value="1"/>
</dbReference>
<evidence type="ECO:0000256" key="2">
    <source>
        <dbReference type="ARBA" id="ARBA00022840"/>
    </source>
</evidence>
<dbReference type="Proteomes" id="UP000780721">
    <property type="component" value="Unassembled WGS sequence"/>
</dbReference>
<dbReference type="InterPro" id="IPR039421">
    <property type="entry name" value="Type_1_exporter"/>
</dbReference>
<dbReference type="InterPro" id="IPR003439">
    <property type="entry name" value="ABC_transporter-like_ATP-bd"/>
</dbReference>